<organism evidence="2">
    <name type="scientific">viral metagenome</name>
    <dbReference type="NCBI Taxonomy" id="1070528"/>
    <lineage>
        <taxon>unclassified sequences</taxon>
        <taxon>metagenomes</taxon>
        <taxon>organismal metagenomes</taxon>
    </lineage>
</organism>
<dbReference type="AlphaFoldDB" id="A0A6C0CVY9"/>
<accession>A0A6C0CVY9</accession>
<proteinExistence type="predicted"/>
<feature type="transmembrane region" description="Helical" evidence="1">
    <location>
        <begin position="82"/>
        <end position="101"/>
    </location>
</feature>
<evidence type="ECO:0000256" key="1">
    <source>
        <dbReference type="SAM" id="Phobius"/>
    </source>
</evidence>
<feature type="transmembrane region" description="Helical" evidence="1">
    <location>
        <begin position="49"/>
        <end position="67"/>
    </location>
</feature>
<sequence>MQKIDYIITFLLIVKVLFVLCALARVYLEHKKGENNEELIGKIEYWKDRFEFVFIAGMSLLLLYFFFPRNNKPIVTTFETRFLFFIYGILVFIKLDWKLFFSESKSFKFIQSVV</sequence>
<keyword evidence="1" id="KW-1133">Transmembrane helix</keyword>
<dbReference type="EMBL" id="MN739495">
    <property type="protein sequence ID" value="QHT08417.1"/>
    <property type="molecule type" value="Genomic_DNA"/>
</dbReference>
<keyword evidence="1" id="KW-0812">Transmembrane</keyword>
<evidence type="ECO:0000313" key="2">
    <source>
        <dbReference type="EMBL" id="QHT08417.1"/>
    </source>
</evidence>
<keyword evidence="1" id="KW-0472">Membrane</keyword>
<feature type="transmembrane region" description="Helical" evidence="1">
    <location>
        <begin position="6"/>
        <end position="28"/>
    </location>
</feature>
<name>A0A6C0CVY9_9ZZZZ</name>
<reference evidence="2" key="1">
    <citation type="journal article" date="2020" name="Nature">
        <title>Giant virus diversity and host interactions through global metagenomics.</title>
        <authorList>
            <person name="Schulz F."/>
            <person name="Roux S."/>
            <person name="Paez-Espino D."/>
            <person name="Jungbluth S."/>
            <person name="Walsh D.A."/>
            <person name="Denef V.J."/>
            <person name="McMahon K.D."/>
            <person name="Konstantinidis K.T."/>
            <person name="Eloe-Fadrosh E.A."/>
            <person name="Kyrpides N.C."/>
            <person name="Woyke T."/>
        </authorList>
    </citation>
    <scope>NUCLEOTIDE SEQUENCE</scope>
    <source>
        <strain evidence="2">GVMAG-M-3300022752-66</strain>
    </source>
</reference>
<protein>
    <submittedName>
        <fullName evidence="2">Uncharacterized protein</fullName>
    </submittedName>
</protein>